<dbReference type="Proteomes" id="UP000078541">
    <property type="component" value="Unassembled WGS sequence"/>
</dbReference>
<gene>
    <name evidence="1" type="ORF">ALC56_05828</name>
</gene>
<proteinExistence type="predicted"/>
<dbReference type="AlphaFoldDB" id="A0A151JXC7"/>
<name>A0A151JXC7_9HYME</name>
<dbReference type="EMBL" id="KQ981572">
    <property type="protein sequence ID" value="KYN39783.1"/>
    <property type="molecule type" value="Genomic_DNA"/>
</dbReference>
<evidence type="ECO:0000313" key="1">
    <source>
        <dbReference type="EMBL" id="KYN39783.1"/>
    </source>
</evidence>
<evidence type="ECO:0000313" key="2">
    <source>
        <dbReference type="Proteomes" id="UP000078541"/>
    </source>
</evidence>
<accession>A0A151JXC7</accession>
<reference evidence="1 2" key="1">
    <citation type="submission" date="2016-03" db="EMBL/GenBank/DDBJ databases">
        <title>Trachymyrmex septentrionalis WGS genome.</title>
        <authorList>
            <person name="Nygaard S."/>
            <person name="Hu H."/>
            <person name="Boomsma J."/>
            <person name="Zhang G."/>
        </authorList>
    </citation>
    <scope>NUCLEOTIDE SEQUENCE [LARGE SCALE GENOMIC DNA]</scope>
    <source>
        <strain evidence="1">Tsep2-gDNA-1</strain>
        <tissue evidence="1">Whole body</tissue>
    </source>
</reference>
<organism evidence="1 2">
    <name type="scientific">Trachymyrmex septentrionalis</name>
    <dbReference type="NCBI Taxonomy" id="34720"/>
    <lineage>
        <taxon>Eukaryota</taxon>
        <taxon>Metazoa</taxon>
        <taxon>Ecdysozoa</taxon>
        <taxon>Arthropoda</taxon>
        <taxon>Hexapoda</taxon>
        <taxon>Insecta</taxon>
        <taxon>Pterygota</taxon>
        <taxon>Neoptera</taxon>
        <taxon>Endopterygota</taxon>
        <taxon>Hymenoptera</taxon>
        <taxon>Apocrita</taxon>
        <taxon>Aculeata</taxon>
        <taxon>Formicoidea</taxon>
        <taxon>Formicidae</taxon>
        <taxon>Myrmicinae</taxon>
        <taxon>Trachymyrmex</taxon>
    </lineage>
</organism>
<keyword evidence="2" id="KW-1185">Reference proteome</keyword>
<sequence length="140" mass="15929">MHSHAPIRARNVQQGRSSFSHDAVLIAITSVDIITSTTCEDQCAMKSIPPRTVIVNEALSRHIRRCALWGRAEPTIYRGRGAGRRVFGYIKTSSDVQRTRSFEFSRASELDHVVPRDVREREKVKKERWSAPIIESTALR</sequence>
<protein>
    <submittedName>
        <fullName evidence="1">Uncharacterized protein</fullName>
    </submittedName>
</protein>